<accession>A0A518G9S7</accession>
<dbReference type="Proteomes" id="UP000318017">
    <property type="component" value="Chromosome"/>
</dbReference>
<evidence type="ECO:0000313" key="1">
    <source>
        <dbReference type="EMBL" id="QDV25323.1"/>
    </source>
</evidence>
<dbReference type="EMBL" id="CP036298">
    <property type="protein sequence ID" value="QDV25323.1"/>
    <property type="molecule type" value="Genomic_DNA"/>
</dbReference>
<reference evidence="1 2" key="1">
    <citation type="submission" date="2019-02" db="EMBL/GenBank/DDBJ databases">
        <title>Deep-cultivation of Planctomycetes and their phenomic and genomic characterization uncovers novel biology.</title>
        <authorList>
            <person name="Wiegand S."/>
            <person name="Jogler M."/>
            <person name="Boedeker C."/>
            <person name="Pinto D."/>
            <person name="Vollmers J."/>
            <person name="Rivas-Marin E."/>
            <person name="Kohn T."/>
            <person name="Peeters S.H."/>
            <person name="Heuer A."/>
            <person name="Rast P."/>
            <person name="Oberbeckmann S."/>
            <person name="Bunk B."/>
            <person name="Jeske O."/>
            <person name="Meyerdierks A."/>
            <person name="Storesund J.E."/>
            <person name="Kallscheuer N."/>
            <person name="Luecker S."/>
            <person name="Lage O.M."/>
            <person name="Pohl T."/>
            <person name="Merkel B.J."/>
            <person name="Hornburger P."/>
            <person name="Mueller R.-W."/>
            <person name="Bruemmer F."/>
            <person name="Labrenz M."/>
            <person name="Spormann A.M."/>
            <person name="Op den Camp H."/>
            <person name="Overmann J."/>
            <person name="Amann R."/>
            <person name="Jetten M.S.M."/>
            <person name="Mascher T."/>
            <person name="Medema M.H."/>
            <person name="Devos D.P."/>
            <person name="Kaster A.-K."/>
            <person name="Ovreas L."/>
            <person name="Rohde M."/>
            <person name="Galperin M.Y."/>
            <person name="Jogler C."/>
        </authorList>
    </citation>
    <scope>NUCLEOTIDE SEQUENCE [LARGE SCALE GENOMIC DNA]</scope>
    <source>
        <strain evidence="1 2">Q31a</strain>
    </source>
</reference>
<gene>
    <name evidence="1" type="ORF">Q31a_36470</name>
</gene>
<protein>
    <submittedName>
        <fullName evidence="1">Uncharacterized protein</fullName>
    </submittedName>
</protein>
<name>A0A518G9S7_9BACT</name>
<proteinExistence type="predicted"/>
<dbReference type="AlphaFoldDB" id="A0A518G9S7"/>
<sequence length="115" mass="12900">MYQLLSMSDQISVFATNELTRANPGRRYAVCLSHAPISRTLRRADKRGSTPEDAPPIFQRIGLQPAVIIELVSNFGELFLNVAGESYEIARSRSRRRGSRFRVRSQVQAAFASSK</sequence>
<organism evidence="1 2">
    <name type="scientific">Aureliella helgolandensis</name>
    <dbReference type="NCBI Taxonomy" id="2527968"/>
    <lineage>
        <taxon>Bacteria</taxon>
        <taxon>Pseudomonadati</taxon>
        <taxon>Planctomycetota</taxon>
        <taxon>Planctomycetia</taxon>
        <taxon>Pirellulales</taxon>
        <taxon>Pirellulaceae</taxon>
        <taxon>Aureliella</taxon>
    </lineage>
</organism>
<evidence type="ECO:0000313" key="2">
    <source>
        <dbReference type="Proteomes" id="UP000318017"/>
    </source>
</evidence>
<dbReference type="KEGG" id="ahel:Q31a_36470"/>
<keyword evidence="2" id="KW-1185">Reference proteome</keyword>